<dbReference type="RefSeq" id="WP_209645173.1">
    <property type="nucleotide sequence ID" value="NZ_JAGINW010000001.1"/>
</dbReference>
<sequence length="121" mass="12742">MGWAAVLGLTVGGIALTATPAWTTEVQACDRWANAPYQSGSFVEGVVGRGGCGNLVNLQSWLFADLTLWPDPNIGYGSANLVNGSVTGAGPCSREGRDAYYNQARTDTGERSGESQRRVLC</sequence>
<evidence type="ECO:0008006" key="3">
    <source>
        <dbReference type="Google" id="ProtNLM"/>
    </source>
</evidence>
<keyword evidence="2" id="KW-1185">Reference proteome</keyword>
<proteinExistence type="predicted"/>
<gene>
    <name evidence="1" type="ORF">JOF56_008496</name>
</gene>
<dbReference type="EMBL" id="JAGINW010000001">
    <property type="protein sequence ID" value="MBP2328111.1"/>
    <property type="molecule type" value="Genomic_DNA"/>
</dbReference>
<name>A0ABS4TUL4_9PSEU</name>
<evidence type="ECO:0000313" key="1">
    <source>
        <dbReference type="EMBL" id="MBP2328111.1"/>
    </source>
</evidence>
<organism evidence="1 2">
    <name type="scientific">Kibdelosporangium banguiense</name>
    <dbReference type="NCBI Taxonomy" id="1365924"/>
    <lineage>
        <taxon>Bacteria</taxon>
        <taxon>Bacillati</taxon>
        <taxon>Actinomycetota</taxon>
        <taxon>Actinomycetes</taxon>
        <taxon>Pseudonocardiales</taxon>
        <taxon>Pseudonocardiaceae</taxon>
        <taxon>Kibdelosporangium</taxon>
    </lineage>
</organism>
<comment type="caution">
    <text evidence="1">The sequence shown here is derived from an EMBL/GenBank/DDBJ whole genome shotgun (WGS) entry which is preliminary data.</text>
</comment>
<protein>
    <recommendedName>
        <fullName evidence="3">Secreted protein</fullName>
    </recommendedName>
</protein>
<evidence type="ECO:0000313" key="2">
    <source>
        <dbReference type="Proteomes" id="UP001519332"/>
    </source>
</evidence>
<dbReference type="Proteomes" id="UP001519332">
    <property type="component" value="Unassembled WGS sequence"/>
</dbReference>
<accession>A0ABS4TUL4</accession>
<reference evidence="1 2" key="1">
    <citation type="submission" date="2021-03" db="EMBL/GenBank/DDBJ databases">
        <title>Sequencing the genomes of 1000 actinobacteria strains.</title>
        <authorList>
            <person name="Klenk H.-P."/>
        </authorList>
    </citation>
    <scope>NUCLEOTIDE SEQUENCE [LARGE SCALE GENOMIC DNA]</scope>
    <source>
        <strain evidence="1 2">DSM 46670</strain>
    </source>
</reference>